<dbReference type="HOGENOM" id="CLU_091991_1_0_10"/>
<dbReference type="Proteomes" id="UP000006085">
    <property type="component" value="Unassembled WGS sequence"/>
</dbReference>
<organism evidence="1 2">
    <name type="scientific">Bergeyella zoohelcum ATCC 43767</name>
    <dbReference type="NCBI Taxonomy" id="883096"/>
    <lineage>
        <taxon>Bacteria</taxon>
        <taxon>Pseudomonadati</taxon>
        <taxon>Bacteroidota</taxon>
        <taxon>Flavobacteriia</taxon>
        <taxon>Flavobacteriales</taxon>
        <taxon>Weeksellaceae</taxon>
        <taxon>Bergeyella</taxon>
    </lineage>
</organism>
<reference evidence="1 2" key="1">
    <citation type="submission" date="2012-07" db="EMBL/GenBank/DDBJ databases">
        <title>The Genome Sequence of Bergeyella zoohelcum ATCC 43767.</title>
        <authorList>
            <consortium name="The Broad Institute Genome Sequencing Platform"/>
            <person name="Earl A."/>
            <person name="Ward D."/>
            <person name="Feldgarden M."/>
            <person name="Gevers D."/>
            <person name="Huys G."/>
            <person name="Walker B."/>
            <person name="Young S.K."/>
            <person name="Zeng Q."/>
            <person name="Gargeya S."/>
            <person name="Fitzgerald M."/>
            <person name="Haas B."/>
            <person name="Abouelleil A."/>
            <person name="Alvarado L."/>
            <person name="Arachchi H.M."/>
            <person name="Berlin A.M."/>
            <person name="Chapman S.B."/>
            <person name="Goldberg J."/>
            <person name="Griggs A."/>
            <person name="Gujja S."/>
            <person name="Hansen M."/>
            <person name="Howarth C."/>
            <person name="Imamovic A."/>
            <person name="Larimer J."/>
            <person name="McCowen C."/>
            <person name="Montmayeur A."/>
            <person name="Murphy C."/>
            <person name="Neiman D."/>
            <person name="Pearson M."/>
            <person name="Priest M."/>
            <person name="Roberts A."/>
            <person name="Saif S."/>
            <person name="Shea T."/>
            <person name="Sisk P."/>
            <person name="Sykes S."/>
            <person name="Wortman J."/>
            <person name="Nusbaum C."/>
            <person name="Birren B."/>
        </authorList>
    </citation>
    <scope>NUCLEOTIDE SEQUENCE [LARGE SCALE GENOMIC DNA]</scope>
    <source>
        <strain evidence="1 2">ATCC 43767</strain>
    </source>
</reference>
<keyword evidence="2" id="KW-1185">Reference proteome</keyword>
<dbReference type="AlphaFoldDB" id="K1ME39"/>
<evidence type="ECO:0000313" key="2">
    <source>
        <dbReference type="Proteomes" id="UP000006085"/>
    </source>
</evidence>
<dbReference type="eggNOG" id="ENOG50336IH">
    <property type="taxonomic scope" value="Bacteria"/>
</dbReference>
<accession>K1ME39</accession>
<dbReference type="SUPFAM" id="SSF49464">
    <property type="entry name" value="Carboxypeptidase regulatory domain-like"/>
    <property type="match status" value="1"/>
</dbReference>
<dbReference type="EMBL" id="AGYA01000037">
    <property type="protein sequence ID" value="EKB54269.1"/>
    <property type="molecule type" value="Genomic_DNA"/>
</dbReference>
<protein>
    <submittedName>
        <fullName evidence="1">Uncharacterized protein</fullName>
    </submittedName>
</protein>
<name>K1ME39_9FLAO</name>
<proteinExistence type="predicted"/>
<dbReference type="InterPro" id="IPR008969">
    <property type="entry name" value="CarboxyPept-like_regulatory"/>
</dbReference>
<comment type="caution">
    <text evidence="1">The sequence shown here is derived from an EMBL/GenBank/DDBJ whole genome shotgun (WGS) entry which is preliminary data.</text>
</comment>
<dbReference type="STRING" id="883096.HMPREF9699_02081"/>
<sequence>MFLTVCLSEILQAQSFITGTVSSDDHYISNALVYNTVNKKRTYTSSKGKFVIEGEMNDELRFVKEGYERYILKIKNNSDVEVRMVKIPTEIEEIKVRKLTGNLTKDAQRMKIDNSIEKLKNNIGLPKPKENYREKVPTVVNDVILPLFSLAPTIKIQEIYSIISGDSRRQKALFKYEDLQKDIKWIRQRLDNDFFIQNNIPNERINEFLEFAIVHNPNIQNGIKQNNANNVSFELLESIDIFTSRIQH</sequence>
<gene>
    <name evidence="1" type="ORF">HMPREF9699_02081</name>
</gene>
<evidence type="ECO:0000313" key="1">
    <source>
        <dbReference type="EMBL" id="EKB54269.1"/>
    </source>
</evidence>